<keyword evidence="2" id="KW-1185">Reference proteome</keyword>
<dbReference type="Proteomes" id="UP000596742">
    <property type="component" value="Unassembled WGS sequence"/>
</dbReference>
<organism evidence="1 2">
    <name type="scientific">Mytilus galloprovincialis</name>
    <name type="common">Mediterranean mussel</name>
    <dbReference type="NCBI Taxonomy" id="29158"/>
    <lineage>
        <taxon>Eukaryota</taxon>
        <taxon>Metazoa</taxon>
        <taxon>Spiralia</taxon>
        <taxon>Lophotrochozoa</taxon>
        <taxon>Mollusca</taxon>
        <taxon>Bivalvia</taxon>
        <taxon>Autobranchia</taxon>
        <taxon>Pteriomorphia</taxon>
        <taxon>Mytilida</taxon>
        <taxon>Mytiloidea</taxon>
        <taxon>Mytilidae</taxon>
        <taxon>Mytilinae</taxon>
        <taxon>Mytilus</taxon>
    </lineage>
</organism>
<dbReference type="AlphaFoldDB" id="A0A8B6FHX1"/>
<dbReference type="EMBL" id="UYJE01006952">
    <property type="protein sequence ID" value="VDI50446.1"/>
    <property type="molecule type" value="Genomic_DNA"/>
</dbReference>
<comment type="caution">
    <text evidence="1">The sequence shown here is derived from an EMBL/GenBank/DDBJ whole genome shotgun (WGS) entry which is preliminary data.</text>
</comment>
<gene>
    <name evidence="1" type="ORF">MGAL_10B040808</name>
</gene>
<accession>A0A8B6FHX1</accession>
<evidence type="ECO:0000313" key="2">
    <source>
        <dbReference type="Proteomes" id="UP000596742"/>
    </source>
</evidence>
<protein>
    <submittedName>
        <fullName evidence="1">Uncharacterized protein</fullName>
    </submittedName>
</protein>
<proteinExistence type="predicted"/>
<reference evidence="1" key="1">
    <citation type="submission" date="2018-11" db="EMBL/GenBank/DDBJ databases">
        <authorList>
            <person name="Alioto T."/>
            <person name="Alioto T."/>
        </authorList>
    </citation>
    <scope>NUCLEOTIDE SEQUENCE</scope>
</reference>
<name>A0A8B6FHX1_MYTGA</name>
<evidence type="ECO:0000313" key="1">
    <source>
        <dbReference type="EMBL" id="VDI50446.1"/>
    </source>
</evidence>
<sequence>MKRLKSGFDSDITTEDEFIITLKIDNQLWHYRVRLNDAYTTFANSEIINNTTTTTDVQNEVSDDSNIGYRPTDQQHIDHIQQVDTSGYLIPSSTIRASDE</sequence>